<organism evidence="1 2">
    <name type="scientific">Pseudocitrobacter vendiensis</name>
    <dbReference type="NCBI Taxonomy" id="2488306"/>
    <lineage>
        <taxon>Bacteria</taxon>
        <taxon>Pseudomonadati</taxon>
        <taxon>Pseudomonadota</taxon>
        <taxon>Gammaproteobacteria</taxon>
        <taxon>Enterobacterales</taxon>
        <taxon>Enterobacteriaceae</taxon>
        <taxon>Pseudocitrobacter</taxon>
    </lineage>
</organism>
<accession>A0ABN8TGY5</accession>
<name>A0ABN8TGY5_9ENTR</name>
<dbReference type="Proteomes" id="UP001152651">
    <property type="component" value="Unassembled WGS sequence"/>
</dbReference>
<proteinExistence type="predicted"/>
<keyword evidence="2" id="KW-1185">Reference proteome</keyword>
<evidence type="ECO:0000313" key="1">
    <source>
        <dbReference type="EMBL" id="CAH6660664.1"/>
    </source>
</evidence>
<evidence type="ECO:0000313" key="2">
    <source>
        <dbReference type="Proteomes" id="UP001152651"/>
    </source>
</evidence>
<dbReference type="EMBL" id="CALSBS010000015">
    <property type="protein sequence ID" value="CAH6660664.1"/>
    <property type="molecule type" value="Genomic_DNA"/>
</dbReference>
<sequence>MSYQRGPIGSRHLFNLLTIPYIPHHSIRIIDDVNINMPYNAYITCAKTIFSVLNSSKINPTGLDAL</sequence>
<comment type="caution">
    <text evidence="1">The sequence shown here is derived from an EMBL/GenBank/DDBJ whole genome shotgun (WGS) entry which is preliminary data.</text>
</comment>
<protein>
    <submittedName>
        <fullName evidence="1">Uncharacterized protein</fullName>
    </submittedName>
</protein>
<reference evidence="1" key="1">
    <citation type="submission" date="2022-05" db="EMBL/GenBank/DDBJ databases">
        <authorList>
            <person name="Blom J."/>
        </authorList>
    </citation>
    <scope>NUCLEOTIDE SEQUENCE</scope>
    <source>
        <strain evidence="1">Type strain: CPO20170097</strain>
    </source>
</reference>
<gene>
    <name evidence="1" type="ORF">FBBNIHIM_16255</name>
</gene>